<evidence type="ECO:0000313" key="4">
    <source>
        <dbReference type="Proteomes" id="UP000095463"/>
    </source>
</evidence>
<dbReference type="EMBL" id="LAJE02000067">
    <property type="protein sequence ID" value="OEO32584.1"/>
    <property type="molecule type" value="Genomic_DNA"/>
</dbReference>
<dbReference type="Pfam" id="PF09084">
    <property type="entry name" value="NMT1"/>
    <property type="match status" value="1"/>
</dbReference>
<feature type="signal peptide" evidence="1">
    <location>
        <begin position="1"/>
        <end position="24"/>
    </location>
</feature>
<proteinExistence type="predicted"/>
<keyword evidence="4" id="KW-1185">Reference proteome</keyword>
<reference evidence="3 4" key="1">
    <citation type="journal article" date="2015" name="Genome Announc.">
        <title>Genome Assemblies of Three Soil-Associated Devosia species: D. insulae, D. limi, and D. soli.</title>
        <authorList>
            <person name="Hassan Y.I."/>
            <person name="Lepp D."/>
            <person name="Zhou T."/>
        </authorList>
    </citation>
    <scope>NUCLEOTIDE SEQUENCE [LARGE SCALE GENOMIC DNA]</scope>
    <source>
        <strain evidence="3 4">DS-56</strain>
    </source>
</reference>
<sequence>MIDFTKLISAGVVTLALGMGGAMAQDKVTFGTNWLAQAEHGGYYQAVADGTYAKYGLDVTIAQGGPQAPMRPQLVAGQIQFYMGGTTTAINSVKEGIPTVTLAAIFQKDPQILISHPGKYKTFPELAGASKYILAADALSSYFLWMKATWPEFVEEKYEPYQFNPASFLADEGAIQQGYLTSEPYSIEKEAGFAPDVWLLADQGYAPYSTTIETMKPWFDANKDVAKRFVEASIIGWYNYLYGDNAAGNALIKADNPEMTDEQIAYSIAKMKEYGIVISGDAETKGIGCMTDARWKAYYDEGVKVGLYEAGIDYTQAFTTELVCQGLGVDLVK</sequence>
<dbReference type="RefSeq" id="WP_055997083.1">
    <property type="nucleotide sequence ID" value="NZ_LAJE02000067.1"/>
</dbReference>
<dbReference type="Proteomes" id="UP000095463">
    <property type="component" value="Unassembled WGS sequence"/>
</dbReference>
<dbReference type="InterPro" id="IPR027939">
    <property type="entry name" value="NMT1/THI5"/>
</dbReference>
<protein>
    <submittedName>
        <fullName evidence="3">Nitrate ABC transporter substrate-binding protein</fullName>
    </submittedName>
</protein>
<feature type="chain" id="PRO_5009190583" evidence="1">
    <location>
        <begin position="25"/>
        <end position="333"/>
    </location>
</feature>
<dbReference type="AlphaFoldDB" id="A0A1E5XVJ8"/>
<keyword evidence="1" id="KW-0732">Signal</keyword>
<name>A0A1E5XVJ8_9HYPH</name>
<dbReference type="SUPFAM" id="SSF53850">
    <property type="entry name" value="Periplasmic binding protein-like II"/>
    <property type="match status" value="1"/>
</dbReference>
<dbReference type="InterPro" id="IPR015168">
    <property type="entry name" value="SsuA/THI5"/>
</dbReference>
<organism evidence="3 4">
    <name type="scientific">Devosia insulae DS-56</name>
    <dbReference type="NCBI Taxonomy" id="1116389"/>
    <lineage>
        <taxon>Bacteria</taxon>
        <taxon>Pseudomonadati</taxon>
        <taxon>Pseudomonadota</taxon>
        <taxon>Alphaproteobacteria</taxon>
        <taxon>Hyphomicrobiales</taxon>
        <taxon>Devosiaceae</taxon>
        <taxon>Devosia</taxon>
    </lineage>
</organism>
<dbReference type="PANTHER" id="PTHR31528">
    <property type="entry name" value="4-AMINO-5-HYDROXYMETHYL-2-METHYLPYRIMIDINE PHOSPHATE SYNTHASE THI11-RELATED"/>
    <property type="match status" value="1"/>
</dbReference>
<evidence type="ECO:0000256" key="1">
    <source>
        <dbReference type="SAM" id="SignalP"/>
    </source>
</evidence>
<accession>A0A1E5XVJ8</accession>
<gene>
    <name evidence="3" type="ORF">VW23_010895</name>
</gene>
<feature type="domain" description="SsuA/THI5-like" evidence="2">
    <location>
        <begin position="38"/>
        <end position="237"/>
    </location>
</feature>
<comment type="caution">
    <text evidence="3">The sequence shown here is derived from an EMBL/GenBank/DDBJ whole genome shotgun (WGS) entry which is preliminary data.</text>
</comment>
<evidence type="ECO:0000313" key="3">
    <source>
        <dbReference type="EMBL" id="OEO32584.1"/>
    </source>
</evidence>
<dbReference type="GO" id="GO:0009228">
    <property type="term" value="P:thiamine biosynthetic process"/>
    <property type="evidence" value="ECO:0007669"/>
    <property type="project" value="InterPro"/>
</dbReference>
<dbReference type="PANTHER" id="PTHR31528:SF3">
    <property type="entry name" value="THIAMINE BIOSYNTHESIS PROTEIN HI_0357-RELATED"/>
    <property type="match status" value="1"/>
</dbReference>
<dbReference type="Gene3D" id="3.40.190.10">
    <property type="entry name" value="Periplasmic binding protein-like II"/>
    <property type="match status" value="2"/>
</dbReference>
<evidence type="ECO:0000259" key="2">
    <source>
        <dbReference type="Pfam" id="PF09084"/>
    </source>
</evidence>